<proteinExistence type="predicted"/>
<gene>
    <name evidence="2" type="ORF">EJ377_01930</name>
</gene>
<name>A0A3S0Q755_9FLAO</name>
<organism evidence="2 3">
    <name type="scientific">Chryseobacterium arthrosphaerae</name>
    <dbReference type="NCBI Taxonomy" id="651561"/>
    <lineage>
        <taxon>Bacteria</taxon>
        <taxon>Pseudomonadati</taxon>
        <taxon>Bacteroidota</taxon>
        <taxon>Flavobacteriia</taxon>
        <taxon>Flavobacteriales</taxon>
        <taxon>Weeksellaceae</taxon>
        <taxon>Chryseobacterium group</taxon>
        <taxon>Chryseobacterium</taxon>
    </lineage>
</organism>
<feature type="region of interest" description="Disordered" evidence="1">
    <location>
        <begin position="1"/>
        <end position="21"/>
    </location>
</feature>
<protein>
    <submittedName>
        <fullName evidence="2">Uncharacterized protein</fullName>
    </submittedName>
</protein>
<sequence length="86" mass="9567">MAGVANSADGLGEKLPEGSNYWWPFGYNSAETDSDRSIYKKLPKAKLGFSVASSLFDLKEGERTVTLKLLLIKCNTEAAKSFKRRY</sequence>
<dbReference type="EMBL" id="RYFC01000001">
    <property type="protein sequence ID" value="RTZ49437.1"/>
    <property type="molecule type" value="Genomic_DNA"/>
</dbReference>
<reference evidence="2 3" key="1">
    <citation type="submission" date="2018-12" db="EMBL/GenBank/DDBJ databases">
        <title>Draft Genome Sequence of Chryseobacterium arthrosphaerae strain ED882-96 Isolated from the Blood of a Patient with Liver Cirrhosis in Taiwan.</title>
        <authorList>
            <person name="Lin J.-N."/>
            <person name="Lai C.-H."/>
            <person name="Yang C.-H."/>
            <person name="Huang Y.-H."/>
        </authorList>
    </citation>
    <scope>NUCLEOTIDE SEQUENCE [LARGE SCALE GENOMIC DNA]</scope>
    <source>
        <strain evidence="2 3">ED882-96</strain>
    </source>
</reference>
<evidence type="ECO:0000313" key="2">
    <source>
        <dbReference type="EMBL" id="RTZ49437.1"/>
    </source>
</evidence>
<evidence type="ECO:0000256" key="1">
    <source>
        <dbReference type="SAM" id="MobiDB-lite"/>
    </source>
</evidence>
<accession>A0A3S0Q755</accession>
<dbReference type="AlphaFoldDB" id="A0A3S0Q755"/>
<dbReference type="Proteomes" id="UP000276953">
    <property type="component" value="Unassembled WGS sequence"/>
</dbReference>
<evidence type="ECO:0000313" key="3">
    <source>
        <dbReference type="Proteomes" id="UP000276953"/>
    </source>
</evidence>
<comment type="caution">
    <text evidence="2">The sequence shown here is derived from an EMBL/GenBank/DDBJ whole genome shotgun (WGS) entry which is preliminary data.</text>
</comment>